<keyword evidence="8" id="KW-1185">Reference proteome</keyword>
<proteinExistence type="inferred from homology"/>
<dbReference type="SMART" id="SM00228">
    <property type="entry name" value="PDZ"/>
    <property type="match status" value="1"/>
</dbReference>
<sequence length="522" mass="55422">MTITPCSSIRIVLTISSIWSVQLCAALFVHPTRSYPVSNRVKTSILAERSTDNNKEDHAFCTIDEVSVYQITNRYVKDSNRRKILSLLPAAPFLAFRQSASAQLAVDAPPQQINTGQKVAAASRLLCADLEEENRIAIFERVAPSVVYIDTFAEKRDVFSTNVMEVPIGSGSGYIWDSEGHIVTNFHVVQEAKSAQVAILTASSAVSGNALLSKQTGGGSSMDDPVNAINPFTSVRPGALGSVGSTALNGFTRNVYKARVIGVDPTKDIAVLKVDAPINELRPIEVGTSQGLRVGQGSLAIGNPFGLDHTLTTGVISGLGREVKSPTGRPISNVIQTDAAINPGNSGGPLLDSSGRMIGMATAIYSPSGASAGVGFAIPADTVQYVVTMLIENGQIIRPLLGVSILDSKQARQALGITKGVLILEVKPGTPAFKAGLRGIRRSDSGIIEIGDIITAIEGSQITKEEDLFKAVEQFEPGDVVTVTVNRPQVEVDSEGNPEIRLKELIFSVKLIASDDSTFLQK</sequence>
<evidence type="ECO:0000256" key="2">
    <source>
        <dbReference type="ARBA" id="ARBA00022670"/>
    </source>
</evidence>
<dbReference type="Gene3D" id="2.40.10.120">
    <property type="match status" value="1"/>
</dbReference>
<dbReference type="Pfam" id="PF13365">
    <property type="entry name" value="Trypsin_2"/>
    <property type="match status" value="1"/>
</dbReference>
<dbReference type="InterPro" id="IPR009003">
    <property type="entry name" value="Peptidase_S1_PA"/>
</dbReference>
<dbReference type="Gene3D" id="2.40.10.10">
    <property type="entry name" value="Trypsin-like serine proteases"/>
    <property type="match status" value="1"/>
</dbReference>
<dbReference type="SUPFAM" id="SSF50156">
    <property type="entry name" value="PDZ domain-like"/>
    <property type="match status" value="1"/>
</dbReference>
<feature type="domain" description="PDZ" evidence="6">
    <location>
        <begin position="386"/>
        <end position="466"/>
    </location>
</feature>
<reference evidence="7 8" key="1">
    <citation type="journal article" date="2020" name="G3 (Bethesda)">
        <title>Improved Reference Genome for Cyclotella cryptica CCMP332, a Model for Cell Wall Morphogenesis, Salinity Adaptation, and Lipid Production in Diatoms (Bacillariophyta).</title>
        <authorList>
            <person name="Roberts W.R."/>
            <person name="Downey K.M."/>
            <person name="Ruck E.C."/>
            <person name="Traller J.C."/>
            <person name="Alverson A.J."/>
        </authorList>
    </citation>
    <scope>NUCLEOTIDE SEQUENCE [LARGE SCALE GENOMIC DNA]</scope>
    <source>
        <strain evidence="7 8">CCMP332</strain>
    </source>
</reference>
<dbReference type="GO" id="GO:0006508">
    <property type="term" value="P:proteolysis"/>
    <property type="evidence" value="ECO:0007669"/>
    <property type="project" value="UniProtKB-KW"/>
</dbReference>
<evidence type="ECO:0000256" key="4">
    <source>
        <dbReference type="ARBA" id="ARBA00023026"/>
    </source>
</evidence>
<keyword evidence="4" id="KW-0843">Virulence</keyword>
<dbReference type="InterPro" id="IPR001478">
    <property type="entry name" value="PDZ"/>
</dbReference>
<gene>
    <name evidence="7" type="ORF">HJC23_005315</name>
</gene>
<evidence type="ECO:0000256" key="1">
    <source>
        <dbReference type="ARBA" id="ARBA00010541"/>
    </source>
</evidence>
<dbReference type="InterPro" id="IPR043504">
    <property type="entry name" value="Peptidase_S1_PA_chymotrypsin"/>
</dbReference>
<dbReference type="InterPro" id="IPR001940">
    <property type="entry name" value="Peptidase_S1C"/>
</dbReference>
<dbReference type="PANTHER" id="PTHR43343">
    <property type="entry name" value="PEPTIDASE S12"/>
    <property type="match status" value="1"/>
</dbReference>
<evidence type="ECO:0000256" key="5">
    <source>
        <dbReference type="SAM" id="SignalP"/>
    </source>
</evidence>
<feature type="chain" id="PRO_5044780147" description="PDZ domain-containing protein" evidence="5">
    <location>
        <begin position="35"/>
        <end position="522"/>
    </location>
</feature>
<evidence type="ECO:0000256" key="3">
    <source>
        <dbReference type="ARBA" id="ARBA00022801"/>
    </source>
</evidence>
<comment type="similarity">
    <text evidence="1">Belongs to the peptidase S1C family.</text>
</comment>
<evidence type="ECO:0000313" key="7">
    <source>
        <dbReference type="EMBL" id="KAL3783822.1"/>
    </source>
</evidence>
<dbReference type="PROSITE" id="PS50106">
    <property type="entry name" value="PDZ"/>
    <property type="match status" value="1"/>
</dbReference>
<dbReference type="InterPro" id="IPR051201">
    <property type="entry name" value="Chloro_Bact_Ser_Proteases"/>
</dbReference>
<dbReference type="SUPFAM" id="SSF50494">
    <property type="entry name" value="Trypsin-like serine proteases"/>
    <property type="match status" value="1"/>
</dbReference>
<dbReference type="Proteomes" id="UP001516023">
    <property type="component" value="Unassembled WGS sequence"/>
</dbReference>
<comment type="caution">
    <text evidence="7">The sequence shown here is derived from an EMBL/GenBank/DDBJ whole genome shotgun (WGS) entry which is preliminary data.</text>
</comment>
<keyword evidence="2" id="KW-0645">Protease</keyword>
<evidence type="ECO:0000313" key="8">
    <source>
        <dbReference type="Proteomes" id="UP001516023"/>
    </source>
</evidence>
<keyword evidence="5" id="KW-0732">Signal</keyword>
<name>A0ABD3P703_9STRA</name>
<accession>A0ABD3P703</accession>
<dbReference type="Gene3D" id="2.30.42.10">
    <property type="match status" value="1"/>
</dbReference>
<keyword evidence="3" id="KW-0378">Hydrolase</keyword>
<feature type="signal peptide" evidence="5">
    <location>
        <begin position="1"/>
        <end position="34"/>
    </location>
</feature>
<protein>
    <recommendedName>
        <fullName evidence="6">PDZ domain-containing protein</fullName>
    </recommendedName>
</protein>
<dbReference type="EMBL" id="JABMIG020000250">
    <property type="protein sequence ID" value="KAL3783822.1"/>
    <property type="molecule type" value="Genomic_DNA"/>
</dbReference>
<dbReference type="AlphaFoldDB" id="A0ABD3P703"/>
<dbReference type="GO" id="GO:0008233">
    <property type="term" value="F:peptidase activity"/>
    <property type="evidence" value="ECO:0007669"/>
    <property type="project" value="UniProtKB-KW"/>
</dbReference>
<dbReference type="InterPro" id="IPR036034">
    <property type="entry name" value="PDZ_sf"/>
</dbReference>
<organism evidence="7 8">
    <name type="scientific">Cyclotella cryptica</name>
    <dbReference type="NCBI Taxonomy" id="29204"/>
    <lineage>
        <taxon>Eukaryota</taxon>
        <taxon>Sar</taxon>
        <taxon>Stramenopiles</taxon>
        <taxon>Ochrophyta</taxon>
        <taxon>Bacillariophyta</taxon>
        <taxon>Coscinodiscophyceae</taxon>
        <taxon>Thalassiosirophycidae</taxon>
        <taxon>Stephanodiscales</taxon>
        <taxon>Stephanodiscaceae</taxon>
        <taxon>Cyclotella</taxon>
    </lineage>
</organism>
<dbReference type="PANTHER" id="PTHR43343:SF3">
    <property type="entry name" value="PROTEASE DO-LIKE 8, CHLOROPLASTIC"/>
    <property type="match status" value="1"/>
</dbReference>
<dbReference type="Pfam" id="PF13180">
    <property type="entry name" value="PDZ_2"/>
    <property type="match status" value="1"/>
</dbReference>
<dbReference type="PRINTS" id="PR00834">
    <property type="entry name" value="PROTEASES2C"/>
</dbReference>
<evidence type="ECO:0000259" key="6">
    <source>
        <dbReference type="PROSITE" id="PS50106"/>
    </source>
</evidence>